<reference evidence="1" key="1">
    <citation type="submission" date="2018-05" db="EMBL/GenBank/DDBJ databases">
        <authorList>
            <person name="Lanie J.A."/>
            <person name="Ng W.-L."/>
            <person name="Kazmierczak K.M."/>
            <person name="Andrzejewski T.M."/>
            <person name="Davidsen T.M."/>
            <person name="Wayne K.J."/>
            <person name="Tettelin H."/>
            <person name="Glass J.I."/>
            <person name="Rusch D."/>
            <person name="Podicherti R."/>
            <person name="Tsui H.-C.T."/>
            <person name="Winkler M.E."/>
        </authorList>
    </citation>
    <scope>NUCLEOTIDE SEQUENCE</scope>
</reference>
<evidence type="ECO:0000313" key="1">
    <source>
        <dbReference type="EMBL" id="SVD15656.1"/>
    </source>
</evidence>
<organism evidence="1">
    <name type="scientific">marine metagenome</name>
    <dbReference type="NCBI Taxonomy" id="408172"/>
    <lineage>
        <taxon>unclassified sequences</taxon>
        <taxon>metagenomes</taxon>
        <taxon>ecological metagenomes</taxon>
    </lineage>
</organism>
<accession>A0A382T0R5</accession>
<protein>
    <submittedName>
        <fullName evidence="1">Uncharacterized protein</fullName>
    </submittedName>
</protein>
<feature type="non-terminal residue" evidence="1">
    <location>
        <position position="182"/>
    </location>
</feature>
<dbReference type="AlphaFoldDB" id="A0A382T0R5"/>
<dbReference type="EMBL" id="UINC01132998">
    <property type="protein sequence ID" value="SVD15656.1"/>
    <property type="molecule type" value="Genomic_DNA"/>
</dbReference>
<name>A0A382T0R5_9ZZZZ</name>
<sequence>MNYILGTGNFGIVVREFLERNKITVSGFIELNPSASNLLHDNLPIVPLQKINKNDVLFIGSNRYNHKWIQREFSGIASLRFADKYLNIEEVENINFSPNLKWNIEKVEDEMRYYFVIRRNFSEKKKDLLPIILNSLDVVVTEKCTLKCVDCSNLMQYYERPKNADGVGMIENLNKLLDATYV</sequence>
<proteinExistence type="predicted"/>
<gene>
    <name evidence="1" type="ORF">METZ01_LOCUS368510</name>
</gene>